<sequence length="112" mass="13347">YYDLTIAQLDRYFRVYALGYRGNEYGVYKERRAILQSTMFRRQDIFSGQELEGYVLFQPLHTDVSSMVVTVKDLAIRFDYRGEPVESVDIPFRFEREIGREFPDGRVELSER</sequence>
<evidence type="ECO:0000313" key="1">
    <source>
        <dbReference type="EMBL" id="SVE53522.1"/>
    </source>
</evidence>
<reference evidence="1" key="1">
    <citation type="submission" date="2018-05" db="EMBL/GenBank/DDBJ databases">
        <authorList>
            <person name="Lanie J.A."/>
            <person name="Ng W.-L."/>
            <person name="Kazmierczak K.M."/>
            <person name="Andrzejewski T.M."/>
            <person name="Davidsen T.M."/>
            <person name="Wayne K.J."/>
            <person name="Tettelin H."/>
            <person name="Glass J.I."/>
            <person name="Rusch D."/>
            <person name="Podicherti R."/>
            <person name="Tsui H.-C.T."/>
            <person name="Winkler M.E."/>
        </authorList>
    </citation>
    <scope>NUCLEOTIDE SEQUENCE</scope>
</reference>
<dbReference type="AlphaFoldDB" id="A0A383E9I8"/>
<organism evidence="1">
    <name type="scientific">marine metagenome</name>
    <dbReference type="NCBI Taxonomy" id="408172"/>
    <lineage>
        <taxon>unclassified sequences</taxon>
        <taxon>metagenomes</taxon>
        <taxon>ecological metagenomes</taxon>
    </lineage>
</organism>
<accession>A0A383E9I8</accession>
<dbReference type="EMBL" id="UINC01224064">
    <property type="protein sequence ID" value="SVE53522.1"/>
    <property type="molecule type" value="Genomic_DNA"/>
</dbReference>
<proteinExistence type="predicted"/>
<feature type="non-terminal residue" evidence="1">
    <location>
        <position position="1"/>
    </location>
</feature>
<gene>
    <name evidence="1" type="ORF">METZ01_LOCUS506376</name>
</gene>
<protein>
    <submittedName>
        <fullName evidence="1">Uncharacterized protein</fullName>
    </submittedName>
</protein>
<name>A0A383E9I8_9ZZZZ</name>